<dbReference type="KEGG" id="spzr:G5C33_08195"/>
<gene>
    <name evidence="4" type="ORF">G5C33_08195</name>
</gene>
<accession>A0A6G6YB87</accession>
<organism evidence="4 5">
    <name type="scientific">Stakelama tenebrarum</name>
    <dbReference type="NCBI Taxonomy" id="2711215"/>
    <lineage>
        <taxon>Bacteria</taxon>
        <taxon>Pseudomonadati</taxon>
        <taxon>Pseudomonadota</taxon>
        <taxon>Alphaproteobacteria</taxon>
        <taxon>Sphingomonadales</taxon>
        <taxon>Sphingomonadaceae</taxon>
        <taxon>Stakelama</taxon>
    </lineage>
</organism>
<dbReference type="PANTHER" id="PTHR10272:SF0">
    <property type="entry name" value="PLATELET-ACTIVATING FACTOR ACETYLHYDROLASE"/>
    <property type="match status" value="1"/>
</dbReference>
<dbReference type="GO" id="GO:0003847">
    <property type="term" value="F:1-alkyl-2-acetylglycerophosphocholine esterase activity"/>
    <property type="evidence" value="ECO:0007669"/>
    <property type="project" value="TreeGrafter"/>
</dbReference>
<dbReference type="EMBL" id="CP049109">
    <property type="protein sequence ID" value="QIG81843.1"/>
    <property type="molecule type" value="Genomic_DNA"/>
</dbReference>
<dbReference type="PANTHER" id="PTHR10272">
    <property type="entry name" value="PLATELET-ACTIVATING FACTOR ACETYLHYDROLASE"/>
    <property type="match status" value="1"/>
</dbReference>
<dbReference type="AlphaFoldDB" id="A0A6G6YB87"/>
<evidence type="ECO:0000256" key="2">
    <source>
        <dbReference type="ARBA" id="ARBA00022963"/>
    </source>
</evidence>
<reference evidence="4 5" key="1">
    <citation type="submission" date="2020-02" db="EMBL/GenBank/DDBJ databases">
        <authorList>
            <person name="Zheng R.K."/>
            <person name="Sun C.M."/>
        </authorList>
    </citation>
    <scope>NUCLEOTIDE SEQUENCE [LARGE SCALE GENOMIC DNA]</scope>
    <source>
        <strain evidence="5">zrk23</strain>
    </source>
</reference>
<dbReference type="PIRSF" id="PIRSF031982">
    <property type="entry name" value="UCP031982_abhydr"/>
    <property type="match status" value="1"/>
</dbReference>
<dbReference type="GO" id="GO:0016042">
    <property type="term" value="P:lipid catabolic process"/>
    <property type="evidence" value="ECO:0007669"/>
    <property type="project" value="UniProtKB-KW"/>
</dbReference>
<evidence type="ECO:0000256" key="1">
    <source>
        <dbReference type="ARBA" id="ARBA00022801"/>
    </source>
</evidence>
<protein>
    <submittedName>
        <fullName evidence="4">Dienelactone hydrolase</fullName>
    </submittedName>
</protein>
<dbReference type="Gene3D" id="3.40.50.1820">
    <property type="entry name" value="alpha/beta hydrolase"/>
    <property type="match status" value="1"/>
</dbReference>
<evidence type="ECO:0000256" key="3">
    <source>
        <dbReference type="ARBA" id="ARBA00023098"/>
    </source>
</evidence>
<sequence length="281" mass="30238">MGIWYPAEGKPVARRVGLYSQQVVPDAPLPSGSHPLVVISHGTGGDFAGHVDTAVALARAGFVVASLTHPGDNWRDNSRAAVIQDRPAALSALITHMLTRWEGRGSIDPERIGAFGFSSGGFTVLAAAGGRADFARLPGHCRQHPDFFDCSVISGRSESAMPEWRVVPDPRIKALVVAAPALGFAFGPEGLAEVTMPVQLWRAEEDRVLPAPHYAEAVRAALPQPPEYHVVPGAAHLDFLAPCVEPVTVPMPCQKEGFDRAAFHEDFDREVVRFFREALGD</sequence>
<name>A0A6G6YB87_9SPHN</name>
<proteinExistence type="predicted"/>
<keyword evidence="5" id="KW-1185">Reference proteome</keyword>
<dbReference type="InterPro" id="IPR029058">
    <property type="entry name" value="AB_hydrolase_fold"/>
</dbReference>
<dbReference type="SUPFAM" id="SSF53474">
    <property type="entry name" value="alpha/beta-Hydrolases"/>
    <property type="match status" value="1"/>
</dbReference>
<evidence type="ECO:0000313" key="4">
    <source>
        <dbReference type="EMBL" id="QIG81843.1"/>
    </source>
</evidence>
<dbReference type="Proteomes" id="UP000501568">
    <property type="component" value="Chromosome"/>
</dbReference>
<keyword evidence="3" id="KW-0443">Lipid metabolism</keyword>
<keyword evidence="1 4" id="KW-0378">Hydrolase</keyword>
<dbReference type="InterPro" id="IPR016986">
    <property type="entry name" value="UCP031982_abhydr"/>
</dbReference>
<evidence type="ECO:0000313" key="5">
    <source>
        <dbReference type="Proteomes" id="UP000501568"/>
    </source>
</evidence>
<keyword evidence="2" id="KW-0442">Lipid degradation</keyword>